<gene>
    <name evidence="2" type="ORF">E9232_002656</name>
</gene>
<sequence length="172" mass="18417">MPRRLPLALALLVAACAAQPGPQGPRTGYQPQTTAHLTGSVAVNPMGYRPRTGAAPQGSVQDVPGYITGALKAELRRAGARLDSTRCTLDGTIRDFNVERAGAEEHYGIDIRYVLTVGNDVPFDQAIGTTFTVPRGQSVDRAVDAGIAKNLNILLKDDWFQTLLVRECSGRS</sequence>
<dbReference type="PROSITE" id="PS51257">
    <property type="entry name" value="PROKAR_LIPOPROTEIN"/>
    <property type="match status" value="1"/>
</dbReference>
<evidence type="ECO:0000313" key="3">
    <source>
        <dbReference type="Proteomes" id="UP001262410"/>
    </source>
</evidence>
<feature type="chain" id="PRO_5046706886" description="DUF4410 domain-containing protein" evidence="1">
    <location>
        <begin position="21"/>
        <end position="172"/>
    </location>
</feature>
<evidence type="ECO:0000313" key="2">
    <source>
        <dbReference type="EMBL" id="MDR6290135.1"/>
    </source>
</evidence>
<evidence type="ECO:0000256" key="1">
    <source>
        <dbReference type="SAM" id="SignalP"/>
    </source>
</evidence>
<dbReference type="EMBL" id="JAVDPW010000004">
    <property type="protein sequence ID" value="MDR6290135.1"/>
    <property type="molecule type" value="Genomic_DNA"/>
</dbReference>
<dbReference type="Proteomes" id="UP001262410">
    <property type="component" value="Unassembled WGS sequence"/>
</dbReference>
<keyword evidence="3" id="KW-1185">Reference proteome</keyword>
<comment type="caution">
    <text evidence="2">The sequence shown here is derived from an EMBL/GenBank/DDBJ whole genome shotgun (WGS) entry which is preliminary data.</text>
</comment>
<proteinExistence type="predicted"/>
<accession>A0ABU1JND8</accession>
<name>A0ABU1JND8_9PROT</name>
<keyword evidence="1" id="KW-0732">Signal</keyword>
<dbReference type="RefSeq" id="WP_309794588.1">
    <property type="nucleotide sequence ID" value="NZ_JAVDPW010000004.1"/>
</dbReference>
<feature type="signal peptide" evidence="1">
    <location>
        <begin position="1"/>
        <end position="20"/>
    </location>
</feature>
<evidence type="ECO:0008006" key="4">
    <source>
        <dbReference type="Google" id="ProtNLM"/>
    </source>
</evidence>
<reference evidence="2 3" key="1">
    <citation type="submission" date="2023-07" db="EMBL/GenBank/DDBJ databases">
        <title>Sorghum-associated microbial communities from plants grown in Nebraska, USA.</title>
        <authorList>
            <person name="Schachtman D."/>
        </authorList>
    </citation>
    <scope>NUCLEOTIDE SEQUENCE [LARGE SCALE GENOMIC DNA]</scope>
    <source>
        <strain evidence="2 3">584</strain>
    </source>
</reference>
<organism evidence="2 3">
    <name type="scientific">Inquilinus ginsengisoli</name>
    <dbReference type="NCBI Taxonomy" id="363840"/>
    <lineage>
        <taxon>Bacteria</taxon>
        <taxon>Pseudomonadati</taxon>
        <taxon>Pseudomonadota</taxon>
        <taxon>Alphaproteobacteria</taxon>
        <taxon>Rhodospirillales</taxon>
        <taxon>Rhodospirillaceae</taxon>
        <taxon>Inquilinus</taxon>
    </lineage>
</organism>
<protein>
    <recommendedName>
        <fullName evidence="4">DUF4410 domain-containing protein</fullName>
    </recommendedName>
</protein>